<dbReference type="SUPFAM" id="SSF50475">
    <property type="entry name" value="FMN-binding split barrel"/>
    <property type="match status" value="1"/>
</dbReference>
<evidence type="ECO:0000256" key="3">
    <source>
        <dbReference type="ARBA" id="ARBA00022643"/>
    </source>
</evidence>
<keyword evidence="4" id="KW-0560">Oxidoreductase</keyword>
<evidence type="ECO:0000313" key="7">
    <source>
        <dbReference type="Proteomes" id="UP001596978"/>
    </source>
</evidence>
<protein>
    <submittedName>
        <fullName evidence="6">Pyridoxamine 5'-phosphate oxidase family protein</fullName>
    </submittedName>
</protein>
<dbReference type="InterPro" id="IPR011576">
    <property type="entry name" value="Pyridox_Oxase_N"/>
</dbReference>
<dbReference type="Pfam" id="PF01243">
    <property type="entry name" value="PNPOx_N"/>
    <property type="match status" value="1"/>
</dbReference>
<dbReference type="Proteomes" id="UP001596978">
    <property type="component" value="Unassembled WGS sequence"/>
</dbReference>
<evidence type="ECO:0000259" key="5">
    <source>
        <dbReference type="Pfam" id="PF01243"/>
    </source>
</evidence>
<keyword evidence="2" id="KW-0285">Flavoprotein</keyword>
<evidence type="ECO:0000256" key="2">
    <source>
        <dbReference type="ARBA" id="ARBA00022630"/>
    </source>
</evidence>
<keyword evidence="7" id="KW-1185">Reference proteome</keyword>
<dbReference type="InterPro" id="IPR012349">
    <property type="entry name" value="Split_barrel_FMN-bd"/>
</dbReference>
<feature type="domain" description="Pyridoxamine 5'-phosphate oxidase N-terminal" evidence="5">
    <location>
        <begin position="24"/>
        <end position="154"/>
    </location>
</feature>
<gene>
    <name evidence="6" type="ORF">ACFQ1M_03470</name>
</gene>
<proteinExistence type="predicted"/>
<evidence type="ECO:0000256" key="4">
    <source>
        <dbReference type="ARBA" id="ARBA00023002"/>
    </source>
</evidence>
<sequence>MDVIFASIIKDLKIALKDKSHPYRYFTLATVGFNNTPRLRTVVLRDMDEDMNMFIYTDRRSKKITHITENNKVSLLFFNPEKSLQVSVKATAHLVRDDQELSLLWKKIPKKARKDYTTSVSPGQEIKNPDEVDYLDTISYFSVIKIRPEKIEYLHLKNPNHIRVEFRKTDDNTWKGNYIAP</sequence>
<dbReference type="PANTHER" id="PTHR10851">
    <property type="entry name" value="PYRIDOXINE-5-PHOSPHATE OXIDASE"/>
    <property type="match status" value="1"/>
</dbReference>
<evidence type="ECO:0000313" key="6">
    <source>
        <dbReference type="EMBL" id="MFD0861253.1"/>
    </source>
</evidence>
<organism evidence="6 7">
    <name type="scientific">Sungkyunkwania multivorans</name>
    <dbReference type="NCBI Taxonomy" id="1173618"/>
    <lineage>
        <taxon>Bacteria</taxon>
        <taxon>Pseudomonadati</taxon>
        <taxon>Bacteroidota</taxon>
        <taxon>Flavobacteriia</taxon>
        <taxon>Flavobacteriales</taxon>
        <taxon>Flavobacteriaceae</taxon>
        <taxon>Sungkyunkwania</taxon>
    </lineage>
</organism>
<dbReference type="PANTHER" id="PTHR10851:SF3">
    <property type="entry name" value="PYRIDOXINE_PYRIDOXAMINE 5'-PHOSPHATE OXIDASE 2"/>
    <property type="match status" value="1"/>
</dbReference>
<accession>A0ABW3CU35</accession>
<dbReference type="RefSeq" id="WP_386403918.1">
    <property type="nucleotide sequence ID" value="NZ_JBHTJH010000004.1"/>
</dbReference>
<reference evidence="7" key="1">
    <citation type="journal article" date="2019" name="Int. J. Syst. Evol. Microbiol.">
        <title>The Global Catalogue of Microorganisms (GCM) 10K type strain sequencing project: providing services to taxonomists for standard genome sequencing and annotation.</title>
        <authorList>
            <consortium name="The Broad Institute Genomics Platform"/>
            <consortium name="The Broad Institute Genome Sequencing Center for Infectious Disease"/>
            <person name="Wu L."/>
            <person name="Ma J."/>
        </authorList>
    </citation>
    <scope>NUCLEOTIDE SEQUENCE [LARGE SCALE GENOMIC DNA]</scope>
    <source>
        <strain evidence="7">CCUG 62952</strain>
    </source>
</reference>
<dbReference type="Gene3D" id="2.30.110.10">
    <property type="entry name" value="Electron Transport, Fmn-binding Protein, Chain A"/>
    <property type="match status" value="1"/>
</dbReference>
<dbReference type="EMBL" id="JBHTJH010000004">
    <property type="protein sequence ID" value="MFD0861253.1"/>
    <property type="molecule type" value="Genomic_DNA"/>
</dbReference>
<evidence type="ECO:0000256" key="1">
    <source>
        <dbReference type="ARBA" id="ARBA00001917"/>
    </source>
</evidence>
<dbReference type="InterPro" id="IPR000659">
    <property type="entry name" value="Pyridox_Oxase"/>
</dbReference>
<keyword evidence="3" id="KW-0288">FMN</keyword>
<comment type="cofactor">
    <cofactor evidence="1">
        <name>FMN</name>
        <dbReference type="ChEBI" id="CHEBI:58210"/>
    </cofactor>
</comment>
<name>A0ABW3CU35_9FLAO</name>
<comment type="caution">
    <text evidence="6">The sequence shown here is derived from an EMBL/GenBank/DDBJ whole genome shotgun (WGS) entry which is preliminary data.</text>
</comment>